<dbReference type="PROSITE" id="PS51186">
    <property type="entry name" value="GNAT"/>
    <property type="match status" value="1"/>
</dbReference>
<evidence type="ECO:0000313" key="2">
    <source>
        <dbReference type="EMBL" id="MBB6501335.1"/>
    </source>
</evidence>
<dbReference type="InterPro" id="IPR051531">
    <property type="entry name" value="N-acetyltransferase"/>
</dbReference>
<dbReference type="PANTHER" id="PTHR43792:SF1">
    <property type="entry name" value="N-ACETYLTRANSFERASE DOMAIN-CONTAINING PROTEIN"/>
    <property type="match status" value="1"/>
</dbReference>
<dbReference type="SUPFAM" id="SSF55729">
    <property type="entry name" value="Acyl-CoA N-acyltransferases (Nat)"/>
    <property type="match status" value="1"/>
</dbReference>
<feature type="domain" description="N-acetyltransferase" evidence="1">
    <location>
        <begin position="14"/>
        <end position="180"/>
    </location>
</feature>
<organism evidence="2 3">
    <name type="scientific">Pedobacter cryoconitis</name>
    <dbReference type="NCBI Taxonomy" id="188932"/>
    <lineage>
        <taxon>Bacteria</taxon>
        <taxon>Pseudomonadati</taxon>
        <taxon>Bacteroidota</taxon>
        <taxon>Sphingobacteriia</taxon>
        <taxon>Sphingobacteriales</taxon>
        <taxon>Sphingobacteriaceae</taxon>
        <taxon>Pedobacter</taxon>
    </lineage>
</organism>
<name>A0A7X0ML19_9SPHI</name>
<proteinExistence type="predicted"/>
<evidence type="ECO:0000313" key="3">
    <source>
        <dbReference type="Proteomes" id="UP000521017"/>
    </source>
</evidence>
<dbReference type="InterPro" id="IPR016181">
    <property type="entry name" value="Acyl_CoA_acyltransferase"/>
</dbReference>
<dbReference type="RefSeq" id="WP_184626976.1">
    <property type="nucleotide sequence ID" value="NZ_JACHCC010000009.1"/>
</dbReference>
<dbReference type="Gene3D" id="3.40.630.30">
    <property type="match status" value="1"/>
</dbReference>
<dbReference type="Pfam" id="PF13302">
    <property type="entry name" value="Acetyltransf_3"/>
    <property type="match status" value="1"/>
</dbReference>
<dbReference type="AlphaFoldDB" id="A0A7X0ML19"/>
<keyword evidence="2" id="KW-0808">Transferase</keyword>
<protein>
    <submittedName>
        <fullName evidence="2">RimJ/RimL family protein N-acetyltransferase</fullName>
    </submittedName>
</protein>
<dbReference type="InterPro" id="IPR000182">
    <property type="entry name" value="GNAT_dom"/>
</dbReference>
<reference evidence="2 3" key="1">
    <citation type="submission" date="2020-08" db="EMBL/GenBank/DDBJ databases">
        <title>Genomic Encyclopedia of Type Strains, Phase IV (KMG-V): Genome sequencing to study the core and pangenomes of soil and plant-associated prokaryotes.</title>
        <authorList>
            <person name="Whitman W."/>
        </authorList>
    </citation>
    <scope>NUCLEOTIDE SEQUENCE [LARGE SCALE GENOMIC DNA]</scope>
    <source>
        <strain evidence="2 3">M2T3</strain>
    </source>
</reference>
<dbReference type="Proteomes" id="UP000521017">
    <property type="component" value="Unassembled WGS sequence"/>
</dbReference>
<accession>A0A7X0ML19</accession>
<evidence type="ECO:0000259" key="1">
    <source>
        <dbReference type="PROSITE" id="PS51186"/>
    </source>
</evidence>
<comment type="caution">
    <text evidence="2">The sequence shown here is derived from an EMBL/GenBank/DDBJ whole genome shotgun (WGS) entry which is preliminary data.</text>
</comment>
<sequence length="180" mass="20724">MITDKPYIFKSERLGFREWTDQDLEGLTGINTDPEVMHYFPSVQSKEQTLAFMTRMQLQFSAKGFCYFAVDKLSDQEFIGFVGLSEQTFEASFNPCIDVGWRLKKTAWNKGFATEGAERCLDYGFHQLGLKKINAMAPKVNLPSLNVMRKLGMREVLSFDHPLLLNDTRLRECVLYEKLG</sequence>
<gene>
    <name evidence="2" type="ORF">HDF25_003502</name>
</gene>
<dbReference type="GO" id="GO:0016747">
    <property type="term" value="F:acyltransferase activity, transferring groups other than amino-acyl groups"/>
    <property type="evidence" value="ECO:0007669"/>
    <property type="project" value="InterPro"/>
</dbReference>
<dbReference type="PANTHER" id="PTHR43792">
    <property type="entry name" value="GNAT FAMILY, PUTATIVE (AFU_ORTHOLOGUE AFUA_3G00765)-RELATED-RELATED"/>
    <property type="match status" value="1"/>
</dbReference>
<dbReference type="EMBL" id="JACHCC010000009">
    <property type="protein sequence ID" value="MBB6501335.1"/>
    <property type="molecule type" value="Genomic_DNA"/>
</dbReference>